<keyword evidence="5 6" id="KW-0539">Nucleus</keyword>
<dbReference type="InterPro" id="IPR008984">
    <property type="entry name" value="SMAD_FHA_dom_sf"/>
</dbReference>
<name>A0A8B7P308_HYAAZ</name>
<evidence type="ECO:0000256" key="7">
    <source>
        <dbReference type="SAM" id="MobiDB-lite"/>
    </source>
</evidence>
<evidence type="ECO:0000313" key="10">
    <source>
        <dbReference type="Proteomes" id="UP000694843"/>
    </source>
</evidence>
<dbReference type="PROSITE" id="PS50006">
    <property type="entry name" value="FHA_DOMAIN"/>
    <property type="match status" value="1"/>
</dbReference>
<feature type="compositionally biased region" description="Polar residues" evidence="7">
    <location>
        <begin position="570"/>
        <end position="587"/>
    </location>
</feature>
<comment type="subcellular location">
    <subcellularLocation>
        <location evidence="1 6">Nucleus</location>
    </subcellularLocation>
</comment>
<dbReference type="FunFam" id="2.60.200.20:FF:000031">
    <property type="entry name" value="Forkhead box protein K1"/>
    <property type="match status" value="1"/>
</dbReference>
<evidence type="ECO:0000256" key="4">
    <source>
        <dbReference type="ARBA" id="ARBA00023163"/>
    </source>
</evidence>
<evidence type="ECO:0000256" key="2">
    <source>
        <dbReference type="ARBA" id="ARBA00023015"/>
    </source>
</evidence>
<dbReference type="InterPro" id="IPR047394">
    <property type="entry name" value="FH_FOXK1"/>
</dbReference>
<keyword evidence="3 6" id="KW-0238">DNA-binding</keyword>
<dbReference type="SMART" id="SM00240">
    <property type="entry name" value="FHA"/>
    <property type="match status" value="1"/>
</dbReference>
<dbReference type="PROSITE" id="PS00657">
    <property type="entry name" value="FORK_HEAD_1"/>
    <property type="match status" value="1"/>
</dbReference>
<dbReference type="Pfam" id="PF00498">
    <property type="entry name" value="FHA"/>
    <property type="match status" value="1"/>
</dbReference>
<dbReference type="InterPro" id="IPR036388">
    <property type="entry name" value="WH-like_DNA-bd_sf"/>
</dbReference>
<dbReference type="KEGG" id="hazt:108676728"/>
<feature type="compositionally biased region" description="Polar residues" evidence="7">
    <location>
        <begin position="533"/>
        <end position="545"/>
    </location>
</feature>
<dbReference type="GO" id="GO:0000981">
    <property type="term" value="F:DNA-binding transcription factor activity, RNA polymerase II-specific"/>
    <property type="evidence" value="ECO:0007669"/>
    <property type="project" value="TreeGrafter"/>
</dbReference>
<dbReference type="SUPFAM" id="SSF49879">
    <property type="entry name" value="SMAD/FHA domain"/>
    <property type="match status" value="1"/>
</dbReference>
<dbReference type="InterPro" id="IPR000253">
    <property type="entry name" value="FHA_dom"/>
</dbReference>
<dbReference type="FunFam" id="1.10.10.10:FF:000030">
    <property type="entry name" value="Forkhead box protein K2"/>
    <property type="match status" value="1"/>
</dbReference>
<dbReference type="Proteomes" id="UP000694843">
    <property type="component" value="Unplaced"/>
</dbReference>
<sequence>MSAPSKGPHQHAWALLALQKSAPASPSVVPWSPDSKGSTAIARLEGKEFEYMIRQSRVVIGRNSSKGDVDVNMGHNSFISRKHIEIYFDTPYFYMQCNGKNGVFVDGVFQRKGAPPFLLPRQCTMRFPSTNIKIQFQSLVDEFDPPPARLASPPKRKLQPLRISIPEQDDANLTSPFPSPTGTISAANSCPTSPRSYHGSSGISHVSGAALGRRLGLQPPAPTPAAGAVMLSASGIEGSSSADGTKQQFTVRHGGPPAAVAALRNTEIKMTLAPGEEYVTLNSGMAGDGGSATILASGGPATLMVASSSIKNAPETYIDASGIIFDSSPAAMTAQYADDGVTGSGIVLDASESGGLGGSHNGIHASSSASGGLLSVGAEESGYFTSPHPPDQPNSPPGAKDDSKPPYSYAQLIVQAISSALDKQLTLSGIYSYITKNYPYYRTADKGWQNSIRHNLSLNRYFVKVPRSQEEPGKGSFWRIDPPSEVKLVDQAFKRRRQRGVPIFKAPFSHISASRSAPTSPSHVGMSGLVTPDSLSREGSPSPSEHYSHDSHHYQGDSHSYQAESHHFTSENTSTSSSGVHFSDSSNSSLYHEGGTATLHYRDDDLGDAHCDVIAAASPVRHITSQGGKYILATTSGANNVGTVVKTIEGCSIVDGGVVKTVGGIIEGGVVKTLGGLMDTSTGIVKTVGGITDAGCAGGMVRTISGMTKVDTSGGQQVVIQQTTSDQTPTQVLLPSGLSKYGSYVSVNGEMRRVISANTIGSSNSGTVNNSSGAVNSNGNSCKPQKPVMLGIVSCGQPQQGTPSHMVYATAISSNNGINSNSSNNGTVTVVTHQQQETTFKPPFMQTKQMQISEDNEARGTLTSTVEPVLKKPRCDVP</sequence>
<dbReference type="InterPro" id="IPR018122">
    <property type="entry name" value="TF_fork_head_CS_1"/>
</dbReference>
<proteinExistence type="predicted"/>
<dbReference type="PROSITE" id="PS50039">
    <property type="entry name" value="FORK_HEAD_3"/>
    <property type="match status" value="1"/>
</dbReference>
<accession>A0A8B7P308</accession>
<dbReference type="OrthoDB" id="691130at2759"/>
<feature type="region of interest" description="Disordered" evidence="7">
    <location>
        <begin position="380"/>
        <end position="405"/>
    </location>
</feature>
<dbReference type="AlphaFoldDB" id="A0A8B7P308"/>
<keyword evidence="10" id="KW-1185">Reference proteome</keyword>
<dbReference type="GO" id="GO:0005634">
    <property type="term" value="C:nucleus"/>
    <property type="evidence" value="ECO:0007669"/>
    <property type="project" value="UniProtKB-SubCell"/>
</dbReference>
<keyword evidence="4" id="KW-0804">Transcription</keyword>
<dbReference type="SUPFAM" id="SSF46785">
    <property type="entry name" value="Winged helix' DNA-binding domain"/>
    <property type="match status" value="1"/>
</dbReference>
<dbReference type="PRINTS" id="PR00053">
    <property type="entry name" value="FORKHEAD"/>
</dbReference>
<feature type="domain" description="Fork-head" evidence="9">
    <location>
        <begin position="404"/>
        <end position="499"/>
    </location>
</feature>
<reference evidence="11" key="1">
    <citation type="submission" date="2025-08" db="UniProtKB">
        <authorList>
            <consortium name="RefSeq"/>
        </authorList>
    </citation>
    <scope>IDENTIFICATION</scope>
    <source>
        <tissue evidence="11">Whole organism</tissue>
    </source>
</reference>
<dbReference type="Gene3D" id="1.10.10.10">
    <property type="entry name" value="Winged helix-like DNA-binding domain superfamily/Winged helix DNA-binding domain"/>
    <property type="match status" value="1"/>
</dbReference>
<dbReference type="PROSITE" id="PS00658">
    <property type="entry name" value="FORK_HEAD_2"/>
    <property type="match status" value="1"/>
</dbReference>
<dbReference type="SMART" id="SM00339">
    <property type="entry name" value="FH"/>
    <property type="match status" value="1"/>
</dbReference>
<dbReference type="InterPro" id="IPR036390">
    <property type="entry name" value="WH_DNA-bd_sf"/>
</dbReference>
<feature type="region of interest" description="Disordered" evidence="7">
    <location>
        <begin position="166"/>
        <end position="204"/>
    </location>
</feature>
<feature type="compositionally biased region" description="Polar residues" evidence="7">
    <location>
        <begin position="171"/>
        <end position="204"/>
    </location>
</feature>
<feature type="compositionally biased region" description="Polar residues" evidence="7">
    <location>
        <begin position="512"/>
        <end position="522"/>
    </location>
</feature>
<protein>
    <submittedName>
        <fullName evidence="11">Uncharacterized protein LOC108676728 isoform X1</fullName>
    </submittedName>
</protein>
<feature type="domain" description="FHA" evidence="8">
    <location>
        <begin position="58"/>
        <end position="110"/>
    </location>
</feature>
<evidence type="ECO:0000259" key="8">
    <source>
        <dbReference type="PROSITE" id="PS50006"/>
    </source>
</evidence>
<dbReference type="Pfam" id="PF00250">
    <property type="entry name" value="Forkhead"/>
    <property type="match status" value="1"/>
</dbReference>
<evidence type="ECO:0000256" key="1">
    <source>
        <dbReference type="ARBA" id="ARBA00004123"/>
    </source>
</evidence>
<feature type="DNA-binding region" description="Fork-head" evidence="6">
    <location>
        <begin position="404"/>
        <end position="499"/>
    </location>
</feature>
<dbReference type="PANTHER" id="PTHR45881">
    <property type="entry name" value="CHECKPOINT SUPPRESSOR 1-LIKE, ISOFORM A-RELATED"/>
    <property type="match status" value="1"/>
</dbReference>
<dbReference type="Gene3D" id="2.60.200.20">
    <property type="match status" value="1"/>
</dbReference>
<evidence type="ECO:0000313" key="11">
    <source>
        <dbReference type="RefSeq" id="XP_018020350.1"/>
    </source>
</evidence>
<evidence type="ECO:0000256" key="6">
    <source>
        <dbReference type="PROSITE-ProRule" id="PRU00089"/>
    </source>
</evidence>
<dbReference type="PANTHER" id="PTHR45881:SF7">
    <property type="entry name" value="CHECKPOINT SUPPRESSOR 1-LIKE, ISOFORM A-RELATED"/>
    <property type="match status" value="1"/>
</dbReference>
<dbReference type="CDD" id="cd22688">
    <property type="entry name" value="FHA_FOXK"/>
    <property type="match status" value="1"/>
</dbReference>
<dbReference type="InterPro" id="IPR001766">
    <property type="entry name" value="Fork_head_dom"/>
</dbReference>
<dbReference type="GO" id="GO:0000978">
    <property type="term" value="F:RNA polymerase II cis-regulatory region sequence-specific DNA binding"/>
    <property type="evidence" value="ECO:0007669"/>
    <property type="project" value="TreeGrafter"/>
</dbReference>
<evidence type="ECO:0000256" key="3">
    <source>
        <dbReference type="ARBA" id="ARBA00023125"/>
    </source>
</evidence>
<feature type="compositionally biased region" description="Basic and acidic residues" evidence="7">
    <location>
        <begin position="546"/>
        <end position="556"/>
    </location>
</feature>
<feature type="region of interest" description="Disordered" evidence="7">
    <location>
        <begin position="512"/>
        <end position="587"/>
    </location>
</feature>
<organism evidence="10 11">
    <name type="scientific">Hyalella azteca</name>
    <name type="common">Amphipod</name>
    <dbReference type="NCBI Taxonomy" id="294128"/>
    <lineage>
        <taxon>Eukaryota</taxon>
        <taxon>Metazoa</taxon>
        <taxon>Ecdysozoa</taxon>
        <taxon>Arthropoda</taxon>
        <taxon>Crustacea</taxon>
        <taxon>Multicrustacea</taxon>
        <taxon>Malacostraca</taxon>
        <taxon>Eumalacostraca</taxon>
        <taxon>Peracarida</taxon>
        <taxon>Amphipoda</taxon>
        <taxon>Senticaudata</taxon>
        <taxon>Talitrida</taxon>
        <taxon>Talitroidea</taxon>
        <taxon>Hyalellidae</taxon>
        <taxon>Hyalella</taxon>
    </lineage>
</organism>
<dbReference type="RefSeq" id="XP_018020350.1">
    <property type="nucleotide sequence ID" value="XM_018164861.2"/>
</dbReference>
<evidence type="ECO:0000256" key="5">
    <source>
        <dbReference type="ARBA" id="ARBA00023242"/>
    </source>
</evidence>
<evidence type="ECO:0000259" key="9">
    <source>
        <dbReference type="PROSITE" id="PS50039"/>
    </source>
</evidence>
<keyword evidence="2" id="KW-0805">Transcription regulation</keyword>
<dbReference type="CDD" id="cd20054">
    <property type="entry name" value="FH_FOXK1"/>
    <property type="match status" value="1"/>
</dbReference>
<dbReference type="GO" id="GO:0045893">
    <property type="term" value="P:positive regulation of DNA-templated transcription"/>
    <property type="evidence" value="ECO:0007669"/>
    <property type="project" value="UniProtKB-ARBA"/>
</dbReference>
<dbReference type="GeneID" id="108676728"/>
<gene>
    <name evidence="11" type="primary">LOC108676728</name>
</gene>
<feature type="compositionally biased region" description="Pro residues" evidence="7">
    <location>
        <begin position="387"/>
        <end position="396"/>
    </location>
</feature>
<dbReference type="InterPro" id="IPR030456">
    <property type="entry name" value="TF_fork_head_CS_2"/>
</dbReference>